<organism evidence="3">
    <name type="scientific">Caenorhabditis remanei</name>
    <name type="common">Caenorhabditis vulgaris</name>
    <dbReference type="NCBI Taxonomy" id="31234"/>
    <lineage>
        <taxon>Eukaryota</taxon>
        <taxon>Metazoa</taxon>
        <taxon>Ecdysozoa</taxon>
        <taxon>Nematoda</taxon>
        <taxon>Chromadorea</taxon>
        <taxon>Rhabditida</taxon>
        <taxon>Rhabditina</taxon>
        <taxon>Rhabditomorpha</taxon>
        <taxon>Rhabditoidea</taxon>
        <taxon>Rhabditidae</taxon>
        <taxon>Peloderinae</taxon>
        <taxon>Caenorhabditis</taxon>
    </lineage>
</organism>
<evidence type="ECO:0000313" key="2">
    <source>
        <dbReference type="EMBL" id="EFP04348.1"/>
    </source>
</evidence>
<keyword evidence="3" id="KW-1185">Reference proteome</keyword>
<sequence>MCIEQSLVIFQHSLNRQEKTMLIEDEDPADENEELRIRNGEVNRVSKVILKLDDDNATRMNNKKVNEWRYRLEGHIFFDDAWEDVVEEGVEKRQPNEYFHVFFDLLNKMTGKKLNEEGKMETRKLVNTPYGDKLVVKRPSGTLRAFEGYLRSDCVRDGPRVNVAIHRDNSRNLLLYGYGCGFDEEGIPADFVSGEGKKRGETPADGEEGGEDGVRVEEYREWSGCERDSGWQEEERDTHRLNTMIRAFQKIKNLYEYGVTIQTNTKADDERIMMNARLMINSILPLHFFRGSIIGTHIFQQRHAADGYMRLRRSGLWQRDLQTSEGTTGQENAAECAVE</sequence>
<feature type="region of interest" description="Disordered" evidence="1">
    <location>
        <begin position="193"/>
        <end position="213"/>
    </location>
</feature>
<dbReference type="OrthoDB" id="5837795at2759"/>
<evidence type="ECO:0000256" key="1">
    <source>
        <dbReference type="SAM" id="MobiDB-lite"/>
    </source>
</evidence>
<gene>
    <name evidence="2" type="ORF">CRE_25635</name>
</gene>
<dbReference type="AlphaFoldDB" id="E3ML52"/>
<dbReference type="STRING" id="31234.E3ML52"/>
<dbReference type="InParanoid" id="E3ML52"/>
<evidence type="ECO:0000313" key="3">
    <source>
        <dbReference type="Proteomes" id="UP000008281"/>
    </source>
</evidence>
<accession>E3ML52</accession>
<reference evidence="2" key="1">
    <citation type="submission" date="2007-07" db="EMBL/GenBank/DDBJ databases">
        <title>PCAP assembly of the Caenorhabditis remanei genome.</title>
        <authorList>
            <consortium name="The Caenorhabditis remanei Sequencing Consortium"/>
            <person name="Wilson R.K."/>
        </authorList>
    </citation>
    <scope>NUCLEOTIDE SEQUENCE [LARGE SCALE GENOMIC DNA]</scope>
    <source>
        <strain evidence="2">PB4641</strain>
    </source>
</reference>
<dbReference type="EMBL" id="DS268454">
    <property type="protein sequence ID" value="EFP04348.1"/>
    <property type="molecule type" value="Genomic_DNA"/>
</dbReference>
<dbReference type="Proteomes" id="UP000008281">
    <property type="component" value="Unassembled WGS sequence"/>
</dbReference>
<proteinExistence type="predicted"/>
<protein>
    <submittedName>
        <fullName evidence="2">Uncharacterized protein</fullName>
    </submittedName>
</protein>
<name>E3ML52_CAERE</name>
<dbReference type="eggNOG" id="KOG2571">
    <property type="taxonomic scope" value="Eukaryota"/>
</dbReference>
<dbReference type="HOGENOM" id="CLU_819506_0_0_1"/>